<dbReference type="InterPro" id="IPR032675">
    <property type="entry name" value="LRR_dom_sf"/>
</dbReference>
<gene>
    <name evidence="4" type="primary">LRRC9</name>
</gene>
<protein>
    <submittedName>
        <fullName evidence="4">Leucine rich repeat containing 9</fullName>
    </submittedName>
</protein>
<evidence type="ECO:0000313" key="4">
    <source>
        <dbReference type="Ensembl" id="ENSGALP00010023944.1"/>
    </source>
</evidence>
<dbReference type="InterPro" id="IPR003603">
    <property type="entry name" value="U2A'_phosphoprotein32A_C"/>
</dbReference>
<organism evidence="4 5">
    <name type="scientific">Gallus gallus</name>
    <name type="common">Chicken</name>
    <dbReference type="NCBI Taxonomy" id="9031"/>
    <lineage>
        <taxon>Eukaryota</taxon>
        <taxon>Metazoa</taxon>
        <taxon>Chordata</taxon>
        <taxon>Craniata</taxon>
        <taxon>Vertebrata</taxon>
        <taxon>Euteleostomi</taxon>
        <taxon>Archelosauria</taxon>
        <taxon>Archosauria</taxon>
        <taxon>Dinosauria</taxon>
        <taxon>Saurischia</taxon>
        <taxon>Theropoda</taxon>
        <taxon>Coelurosauria</taxon>
        <taxon>Aves</taxon>
        <taxon>Neognathae</taxon>
        <taxon>Galloanserae</taxon>
        <taxon>Galliformes</taxon>
        <taxon>Phasianidae</taxon>
        <taxon>Phasianinae</taxon>
        <taxon>Gallus</taxon>
    </lineage>
</organism>
<dbReference type="PANTHER" id="PTHR46652">
    <property type="entry name" value="LEUCINE-RICH REPEAT AND IQ DOMAIN-CONTAINING PROTEIN 1-RELATED"/>
    <property type="match status" value="1"/>
</dbReference>
<dbReference type="Ensembl" id="ENSGALT00010040979.1">
    <property type="protein sequence ID" value="ENSGALP00010023944.1"/>
    <property type="gene ID" value="ENSGALG00010016954.1"/>
</dbReference>
<name>A0A8V0Z0L5_CHICK</name>
<dbReference type="InterPro" id="IPR050836">
    <property type="entry name" value="SDS22/Internalin_LRR"/>
</dbReference>
<dbReference type="FunCoup" id="A0A8V0Z0L5">
    <property type="interactions" value="1"/>
</dbReference>
<dbReference type="InterPro" id="IPR025875">
    <property type="entry name" value="Leu-rich_rpt_4"/>
</dbReference>
<keyword evidence="1" id="KW-0433">Leucine-rich repeat</keyword>
<reference evidence="4" key="3">
    <citation type="submission" date="2025-09" db="UniProtKB">
        <authorList>
            <consortium name="Ensembl"/>
        </authorList>
    </citation>
    <scope>IDENTIFICATION</scope>
    <source>
        <strain evidence="4">broiler</strain>
    </source>
</reference>
<dbReference type="SMART" id="SM00365">
    <property type="entry name" value="LRR_SD22"/>
    <property type="match status" value="15"/>
</dbReference>
<dbReference type="SMART" id="SM00369">
    <property type="entry name" value="LRR_TYP"/>
    <property type="match status" value="11"/>
</dbReference>
<dbReference type="SUPFAM" id="SSF52058">
    <property type="entry name" value="L domain-like"/>
    <property type="match status" value="1"/>
</dbReference>
<dbReference type="SUPFAM" id="SSF52075">
    <property type="entry name" value="Outer arm dynein light chain 1"/>
    <property type="match status" value="3"/>
</dbReference>
<dbReference type="PROSITE" id="PS51450">
    <property type="entry name" value="LRR"/>
    <property type="match status" value="9"/>
</dbReference>
<evidence type="ECO:0000259" key="3">
    <source>
        <dbReference type="SMART" id="SM00446"/>
    </source>
</evidence>
<feature type="domain" description="U2A'/phosphoprotein 32 family A C-terminal" evidence="3">
    <location>
        <begin position="194"/>
        <end position="212"/>
    </location>
</feature>
<dbReference type="SMART" id="SM00364">
    <property type="entry name" value="LRR_BAC"/>
    <property type="match status" value="6"/>
</dbReference>
<dbReference type="GeneTree" id="ENSGT00940000170020"/>
<dbReference type="AlphaFoldDB" id="A0A8V0Z0L5"/>
<dbReference type="Pfam" id="PF12799">
    <property type="entry name" value="LRR_4"/>
    <property type="match status" value="2"/>
</dbReference>
<dbReference type="Pfam" id="PF14580">
    <property type="entry name" value="LRR_9"/>
    <property type="match status" value="1"/>
</dbReference>
<proteinExistence type="predicted"/>
<keyword evidence="5" id="KW-1185">Reference proteome</keyword>
<reference evidence="4" key="1">
    <citation type="submission" date="2020-11" db="EMBL/GenBank/DDBJ databases">
        <title>Gallus gallus (Chicken) genome, bGalGal1, GRCg7b, maternal haplotype autosomes + Z &amp; W.</title>
        <authorList>
            <person name="Warren W."/>
            <person name="Formenti G."/>
            <person name="Fedrigo O."/>
            <person name="Haase B."/>
            <person name="Mountcastle J."/>
            <person name="Balacco J."/>
            <person name="Tracey A."/>
            <person name="Schneider V."/>
            <person name="Okimoto R."/>
            <person name="Cheng H."/>
            <person name="Hawken R."/>
            <person name="Howe K."/>
            <person name="Jarvis E.D."/>
        </authorList>
    </citation>
    <scope>NUCLEOTIDE SEQUENCE [LARGE SCALE GENOMIC DNA]</scope>
    <source>
        <strain evidence="4">Broiler</strain>
    </source>
</reference>
<reference evidence="4" key="2">
    <citation type="submission" date="2025-08" db="UniProtKB">
        <authorList>
            <consortium name="Ensembl"/>
        </authorList>
    </citation>
    <scope>IDENTIFICATION</scope>
    <source>
        <strain evidence="4">broiler</strain>
    </source>
</reference>
<keyword evidence="2" id="KW-0677">Repeat</keyword>
<dbReference type="SMART" id="SM00446">
    <property type="entry name" value="LRRcap"/>
    <property type="match status" value="2"/>
</dbReference>
<dbReference type="InterPro" id="IPR001611">
    <property type="entry name" value="Leu-rich_rpt"/>
</dbReference>
<evidence type="ECO:0000256" key="1">
    <source>
        <dbReference type="ARBA" id="ARBA00022614"/>
    </source>
</evidence>
<accession>A0A8V0Z0L5</accession>
<dbReference type="InterPro" id="IPR003591">
    <property type="entry name" value="Leu-rich_rpt_typical-subtyp"/>
</dbReference>
<dbReference type="OrthoDB" id="1517790at2759"/>
<dbReference type="Gene3D" id="3.80.10.10">
    <property type="entry name" value="Ribonuclease Inhibitor"/>
    <property type="match status" value="6"/>
</dbReference>
<feature type="domain" description="U2A'/phosphoprotein 32 family A C-terminal" evidence="3">
    <location>
        <begin position="968"/>
        <end position="986"/>
    </location>
</feature>
<dbReference type="PANTHER" id="PTHR46652:SF3">
    <property type="entry name" value="LEUCINE-RICH REPEAT-CONTAINING PROTEIN 9"/>
    <property type="match status" value="1"/>
</dbReference>
<dbReference type="Pfam" id="PF13855">
    <property type="entry name" value="LRR_8"/>
    <property type="match status" value="1"/>
</dbReference>
<evidence type="ECO:0000256" key="2">
    <source>
        <dbReference type="ARBA" id="ARBA00022737"/>
    </source>
</evidence>
<evidence type="ECO:0000313" key="5">
    <source>
        <dbReference type="Proteomes" id="UP000000539"/>
    </source>
</evidence>
<sequence>GDNSQWLNKDSIIPQSCVCNGLSYENIDQEGLKTTALEMFFSGYPRIVGMEYFPNLTTLTLVGQRIENITGLKHCLLLRELWIAECCLVRINGLQKCVNLEKLYLYCNEISKIENLEALTKLNVLWLNNNQIKNIEGLHTLQNLQEVNFAGNLITKIGNFFLVFQELTNLSRLPNLKDLALNDPLYGPNPVCLLSNYAIHVLYHIPRLQRLDTDDVSQKHIKILAETTIMKKITYYHMHVKSVQRQLHDKLEELKEKKSRLQSLPENKIKLFICNIKQVSLNSLKCHMLFQTKFLFLFCRIEKDYQMEMEKKKKSFNLLVQFLLLELETVGNIHFEEGLSNNPWFISCCDLIQSRFCSRDFRAYDIIGVKINRAFRVHNQILRLKFEEKLQMFLGKETFKKMEYLFYVFNPELSVKEKQMLQILEDGFHDMETHQPGRNEAVLLCNSLNICECPRIEFLKQQAKVEGKNRSDPEESFRHGTVIIAKVFLGRSAPVCPMNPICQVNYPEANSVFRPRKCLERDRNCDSNGWHCEWIVFDHDLVLPEYIAELEYITLVKDKSLFSTCNIIMEERKRSTEGFILSHDLQCDDEVLNMKPTVEVRPKITCLDEIKILSVAKANICSQLQVLNLHGNRLNKLQNISRFKTLRKLIISFNDFTSLNDIYDLPNLEYFDASHNHVITLEGIRALNKLQFFDLSWNQLKKSKEVINILRKHTPNLQSLDIRHNPWYKPTSIRLSVIGQLKALTHLDGVLITDEEAAEALQYTAGSKITQASLLEYSRTDEEKPPILSVFSCATILSQISKNRVDLQQHHNWYSMITVLNLDDQHLFKISNLEKLEHLRWASFSNNNLTQVEGLESCLNLEELTLDENCISTLDGISKLTKLTRLSVNNNHLTSLKRHVFENLSQLHYISVENNRITSLVGLKKTYSLIELYISNNCISTSQEIHHLKGLTNLIILDMSGNRIVWKQDNYRLFVLFHLPSLKALDGTSVEPAEGECAKDLFGGKLTSDMIADRLGHSDFTEMQELNWANSNIRSVELVPAGQFRSVNSVNLQNNNLTSFSGLIFLPNVKVLCLNYNHIESILPGQKSANDVTNRQQLHRKVISSGYGQEEYTKGRRDEGFEENLPPIMQSLEVLHLGHNGITDMASLQLSRLKKLKFLFLQGNFISQIEGLEGLQFLQELVLDHNRIKRISQGSLAGQSGLQTLHLEKNHIRELNGLKPLVKLQKLFLQFNRIQELSELEKLQVIPSLKVRFVFHLKH</sequence>
<dbReference type="Proteomes" id="UP000000539">
    <property type="component" value="Chromosome 5"/>
</dbReference>